<name>A0ABQ9VT42_SAGOE</name>
<accession>A0ABQ9VT42</accession>
<proteinExistence type="predicted"/>
<sequence>MLPLQELQQKRAQRAQKVSTAERGPPENPLETRVPGMRRPAQEPSPALGGTAYQALKANNAGESGSVATLLWGGVGYSQEGGAAPVELPWPPVLLPMLPPQTSLGPLCCSHVGSPSPWS</sequence>
<dbReference type="EMBL" id="JASSZA010000005">
    <property type="protein sequence ID" value="KAK2112311.1"/>
    <property type="molecule type" value="Genomic_DNA"/>
</dbReference>
<feature type="region of interest" description="Disordered" evidence="1">
    <location>
        <begin position="1"/>
        <end position="49"/>
    </location>
</feature>
<dbReference type="Proteomes" id="UP001266305">
    <property type="component" value="Unassembled WGS sequence"/>
</dbReference>
<comment type="caution">
    <text evidence="2">The sequence shown here is derived from an EMBL/GenBank/DDBJ whole genome shotgun (WGS) entry which is preliminary data.</text>
</comment>
<evidence type="ECO:0000313" key="2">
    <source>
        <dbReference type="EMBL" id="KAK2112311.1"/>
    </source>
</evidence>
<reference evidence="2 3" key="1">
    <citation type="submission" date="2023-05" db="EMBL/GenBank/DDBJ databases">
        <title>B98-5 Cell Line De Novo Hybrid Assembly: An Optical Mapping Approach.</title>
        <authorList>
            <person name="Kananen K."/>
            <person name="Auerbach J.A."/>
            <person name="Kautto E."/>
            <person name="Blachly J.S."/>
        </authorList>
    </citation>
    <scope>NUCLEOTIDE SEQUENCE [LARGE SCALE GENOMIC DNA]</scope>
    <source>
        <strain evidence="2">B95-8</strain>
        <tissue evidence="2">Cell line</tissue>
    </source>
</reference>
<gene>
    <name evidence="2" type="ORF">P7K49_012058</name>
</gene>
<evidence type="ECO:0000313" key="3">
    <source>
        <dbReference type="Proteomes" id="UP001266305"/>
    </source>
</evidence>
<organism evidence="2 3">
    <name type="scientific">Saguinus oedipus</name>
    <name type="common">Cotton-top tamarin</name>
    <name type="synonym">Oedipomidas oedipus</name>
    <dbReference type="NCBI Taxonomy" id="9490"/>
    <lineage>
        <taxon>Eukaryota</taxon>
        <taxon>Metazoa</taxon>
        <taxon>Chordata</taxon>
        <taxon>Craniata</taxon>
        <taxon>Vertebrata</taxon>
        <taxon>Euteleostomi</taxon>
        <taxon>Mammalia</taxon>
        <taxon>Eutheria</taxon>
        <taxon>Euarchontoglires</taxon>
        <taxon>Primates</taxon>
        <taxon>Haplorrhini</taxon>
        <taxon>Platyrrhini</taxon>
        <taxon>Cebidae</taxon>
        <taxon>Callitrichinae</taxon>
        <taxon>Saguinus</taxon>
    </lineage>
</organism>
<keyword evidence="3" id="KW-1185">Reference proteome</keyword>
<evidence type="ECO:0000256" key="1">
    <source>
        <dbReference type="SAM" id="MobiDB-lite"/>
    </source>
</evidence>
<protein>
    <submittedName>
        <fullName evidence="2">Uncharacterized protein</fullName>
    </submittedName>
</protein>